<feature type="domain" description="Aminotransferase class I/classII large" evidence="6">
    <location>
        <begin position="18"/>
        <end position="349"/>
    </location>
</feature>
<dbReference type="InterPro" id="IPR015421">
    <property type="entry name" value="PyrdxlP-dep_Trfase_major"/>
</dbReference>
<gene>
    <name evidence="7" type="ORF">SAMN04488243_11022</name>
</gene>
<sequence>MELPPRQDSLKWSAYPEDVLPLWVADMDFPVAEPVRRAIRERAEGFLGYPPREGDPELKALLLEGVGLEGEVAFMPGVVVGLYAAVAAFTAPGQGVLTQVPVYPPFLAAIREQRRTLLANPLRETEEGYRLDLPGLERLAFATRLLLFCHPQNPTGRVFTEEELEGVAAIARKHDLIVVSDELHAPLTYERPHVPLARFLPERTLTLLGPGKAYNLAGLPIGAVVGPKPLVEALKRHLPHTFPNVLAMAAWKAALREGGPWLKATLERLKANRDRVAAWAKEVGLGHFPPEGTYLAWLKTPIPKAAAYLLREARVALNPGETFGEGYDRHVRLNFATYPEVLEEALRRLQGALSQSR</sequence>
<keyword evidence="8" id="KW-1185">Reference proteome</keyword>
<evidence type="ECO:0000259" key="6">
    <source>
        <dbReference type="Pfam" id="PF00155"/>
    </source>
</evidence>
<dbReference type="InterPro" id="IPR015424">
    <property type="entry name" value="PyrdxlP-dep_Trfase"/>
</dbReference>
<dbReference type="InterPro" id="IPR004839">
    <property type="entry name" value="Aminotransferase_I/II_large"/>
</dbReference>
<dbReference type="PANTHER" id="PTHR43525:SF1">
    <property type="entry name" value="PROTEIN MALY"/>
    <property type="match status" value="1"/>
</dbReference>
<accession>A0A1G7FQI3</accession>
<keyword evidence="3" id="KW-0663">Pyridoxal phosphate</keyword>
<evidence type="ECO:0000313" key="8">
    <source>
        <dbReference type="Proteomes" id="UP000199446"/>
    </source>
</evidence>
<dbReference type="Proteomes" id="UP000199446">
    <property type="component" value="Unassembled WGS sequence"/>
</dbReference>
<evidence type="ECO:0000256" key="1">
    <source>
        <dbReference type="ARBA" id="ARBA00001933"/>
    </source>
</evidence>
<dbReference type="GO" id="GO:0047804">
    <property type="term" value="F:cysteine-S-conjugate beta-lyase activity"/>
    <property type="evidence" value="ECO:0007669"/>
    <property type="project" value="UniProtKB-EC"/>
</dbReference>
<dbReference type="PANTHER" id="PTHR43525">
    <property type="entry name" value="PROTEIN MALY"/>
    <property type="match status" value="1"/>
</dbReference>
<dbReference type="Gene3D" id="3.40.640.10">
    <property type="entry name" value="Type I PLP-dependent aspartate aminotransferase-like (Major domain)"/>
    <property type="match status" value="1"/>
</dbReference>
<dbReference type="STRING" id="482827.SAMN04488243_11022"/>
<evidence type="ECO:0000313" key="7">
    <source>
        <dbReference type="EMBL" id="SDE78019.1"/>
    </source>
</evidence>
<dbReference type="OrthoDB" id="9802872at2"/>
<dbReference type="Gene3D" id="3.90.1150.10">
    <property type="entry name" value="Aspartate Aminotransferase, domain 1"/>
    <property type="match status" value="1"/>
</dbReference>
<evidence type="ECO:0000256" key="5">
    <source>
        <dbReference type="ARBA" id="ARBA00037974"/>
    </source>
</evidence>
<comment type="cofactor">
    <cofactor evidence="1">
        <name>pyridoxal 5'-phosphate</name>
        <dbReference type="ChEBI" id="CHEBI:597326"/>
    </cofactor>
</comment>
<evidence type="ECO:0000256" key="2">
    <source>
        <dbReference type="ARBA" id="ARBA00012224"/>
    </source>
</evidence>
<dbReference type="SUPFAM" id="SSF53383">
    <property type="entry name" value="PLP-dependent transferases"/>
    <property type="match status" value="1"/>
</dbReference>
<dbReference type="GO" id="GO:0030170">
    <property type="term" value="F:pyridoxal phosphate binding"/>
    <property type="evidence" value="ECO:0007669"/>
    <property type="project" value="InterPro"/>
</dbReference>
<reference evidence="8" key="1">
    <citation type="submission" date="2016-10" db="EMBL/GenBank/DDBJ databases">
        <authorList>
            <person name="Varghese N."/>
            <person name="Submissions S."/>
        </authorList>
    </citation>
    <scope>NUCLEOTIDE SEQUENCE [LARGE SCALE GENOMIC DNA]</scope>
    <source>
        <strain evidence="8">CGMCC 1.6992</strain>
    </source>
</reference>
<organism evidence="7 8">
    <name type="scientific">Thermus arciformis</name>
    <dbReference type="NCBI Taxonomy" id="482827"/>
    <lineage>
        <taxon>Bacteria</taxon>
        <taxon>Thermotogati</taxon>
        <taxon>Deinococcota</taxon>
        <taxon>Deinococci</taxon>
        <taxon>Thermales</taxon>
        <taxon>Thermaceae</taxon>
        <taxon>Thermus</taxon>
    </lineage>
</organism>
<evidence type="ECO:0000256" key="4">
    <source>
        <dbReference type="ARBA" id="ARBA00023239"/>
    </source>
</evidence>
<comment type="similarity">
    <text evidence="5">Belongs to the class-II pyridoxal-phosphate-dependent aminotransferase family. MalY/PatB cystathionine beta-lyase subfamily.</text>
</comment>
<dbReference type="InterPro" id="IPR015422">
    <property type="entry name" value="PyrdxlP-dep_Trfase_small"/>
</dbReference>
<keyword evidence="4 7" id="KW-0456">Lyase</keyword>
<dbReference type="InterPro" id="IPR051798">
    <property type="entry name" value="Class-II_PLP-Dep_Aminotrans"/>
</dbReference>
<dbReference type="EMBL" id="FNBC01000010">
    <property type="protein sequence ID" value="SDE78019.1"/>
    <property type="molecule type" value="Genomic_DNA"/>
</dbReference>
<proteinExistence type="inferred from homology"/>
<protein>
    <recommendedName>
        <fullName evidence="2">cysteine-S-conjugate beta-lyase</fullName>
        <ecNumber evidence="2">4.4.1.13</ecNumber>
    </recommendedName>
</protein>
<dbReference type="CDD" id="cd00609">
    <property type="entry name" value="AAT_like"/>
    <property type="match status" value="1"/>
</dbReference>
<dbReference type="EC" id="4.4.1.13" evidence="2"/>
<dbReference type="AlphaFoldDB" id="A0A1G7FQI3"/>
<name>A0A1G7FQI3_9DEIN</name>
<evidence type="ECO:0000256" key="3">
    <source>
        <dbReference type="ARBA" id="ARBA00022898"/>
    </source>
</evidence>
<dbReference type="RefSeq" id="WP_093006524.1">
    <property type="nucleotide sequence ID" value="NZ_FNBC01000010.1"/>
</dbReference>
<dbReference type="Pfam" id="PF00155">
    <property type="entry name" value="Aminotran_1_2"/>
    <property type="match status" value="1"/>
</dbReference>